<evidence type="ECO:0000313" key="3">
    <source>
        <dbReference type="Proteomes" id="UP000800093"/>
    </source>
</evidence>
<dbReference type="Proteomes" id="UP000800093">
    <property type="component" value="Unassembled WGS sequence"/>
</dbReference>
<evidence type="ECO:0000256" key="1">
    <source>
        <dbReference type="SAM" id="MobiDB-lite"/>
    </source>
</evidence>
<accession>A0A9P4K9I5</accession>
<reference evidence="3" key="1">
    <citation type="journal article" date="2020" name="Stud. Mycol.">
        <title>101 Dothideomycetes genomes: A test case for predicting lifestyles and emergence of pathogens.</title>
        <authorList>
            <person name="Haridas S."/>
            <person name="Albert R."/>
            <person name="Binder M."/>
            <person name="Bloem J."/>
            <person name="LaButti K."/>
            <person name="Salamov A."/>
            <person name="Andreopoulos B."/>
            <person name="Baker S."/>
            <person name="Barry K."/>
            <person name="Bills G."/>
            <person name="Bluhm B."/>
            <person name="Cannon C."/>
            <person name="Castanera R."/>
            <person name="Culley D."/>
            <person name="Daum C."/>
            <person name="Ezra D."/>
            <person name="Gonzalez J."/>
            <person name="Henrissat B."/>
            <person name="Kuo A."/>
            <person name="Liang C."/>
            <person name="Lipzen A."/>
            <person name="Lutzoni F."/>
            <person name="Magnuson J."/>
            <person name="Mondo S."/>
            <person name="Nolan M."/>
            <person name="Ohm R."/>
            <person name="Pangilinan J."/>
            <person name="Park H.-J."/>
            <person name="Ramirez L."/>
            <person name="Alfaro M."/>
            <person name="Sun H."/>
            <person name="Tritt A."/>
            <person name="Yoshinaga Y."/>
            <person name="Zwiers L.-H."/>
            <person name="Turgeon B."/>
            <person name="Goodwin S."/>
            <person name="Spatafora J."/>
            <person name="Crous P."/>
            <person name="Grigoriev I."/>
        </authorList>
    </citation>
    <scope>NUCLEOTIDE SEQUENCE [LARGE SCALE GENOMIC DNA]</scope>
    <source>
        <strain evidence="3">CBS 304.66</strain>
    </source>
</reference>
<feature type="compositionally biased region" description="Basic and acidic residues" evidence="1">
    <location>
        <begin position="50"/>
        <end position="66"/>
    </location>
</feature>
<dbReference type="PANTHER" id="PTHR10622">
    <property type="entry name" value="HET DOMAIN-CONTAINING PROTEIN"/>
    <property type="match status" value="1"/>
</dbReference>
<keyword evidence="3" id="KW-1185">Reference proteome</keyword>
<organism evidence="2 3">
    <name type="scientific">Lojkania enalia</name>
    <dbReference type="NCBI Taxonomy" id="147567"/>
    <lineage>
        <taxon>Eukaryota</taxon>
        <taxon>Fungi</taxon>
        <taxon>Dikarya</taxon>
        <taxon>Ascomycota</taxon>
        <taxon>Pezizomycotina</taxon>
        <taxon>Dothideomycetes</taxon>
        <taxon>Pleosporomycetidae</taxon>
        <taxon>Pleosporales</taxon>
        <taxon>Pleosporales incertae sedis</taxon>
        <taxon>Lojkania</taxon>
    </lineage>
</organism>
<gene>
    <name evidence="2" type="ORF">CC78DRAFT_582453</name>
</gene>
<dbReference type="EMBL" id="ML986639">
    <property type="protein sequence ID" value="KAF2262510.1"/>
    <property type="molecule type" value="Genomic_DNA"/>
</dbReference>
<dbReference type="AlphaFoldDB" id="A0A9P4K9I5"/>
<feature type="region of interest" description="Disordered" evidence="1">
    <location>
        <begin position="50"/>
        <end position="76"/>
    </location>
</feature>
<name>A0A9P4K9I5_9PLEO</name>
<comment type="caution">
    <text evidence="2">The sequence shown here is derived from an EMBL/GenBank/DDBJ whole genome shotgun (WGS) entry which is preliminary data.</text>
</comment>
<dbReference type="PANTHER" id="PTHR10622:SF10">
    <property type="entry name" value="HET DOMAIN-CONTAINING PROTEIN"/>
    <property type="match status" value="1"/>
</dbReference>
<evidence type="ECO:0000313" key="2">
    <source>
        <dbReference type="EMBL" id="KAF2262510.1"/>
    </source>
</evidence>
<proteinExistence type="predicted"/>
<protein>
    <submittedName>
        <fullName evidence="2">Uncharacterized protein</fullName>
    </submittedName>
</protein>
<dbReference type="OrthoDB" id="3787959at2759"/>
<sequence length="76" mass="8680">MALQGQRLSEFSVNKRMRWAAERKTTVKEHKVYCLLEIFGVFIPLTYGEGEHHPRTSPSAKDDDFVSRGSQITPTV</sequence>